<feature type="region of interest" description="Disordered" evidence="2">
    <location>
        <begin position="928"/>
        <end position="948"/>
    </location>
</feature>
<keyword evidence="5" id="KW-1185">Reference proteome</keyword>
<dbReference type="EMBL" id="JAAVMX010000007">
    <property type="protein sequence ID" value="KAF4506594.1"/>
    <property type="molecule type" value="Genomic_DNA"/>
</dbReference>
<comment type="caution">
    <text evidence="4">The sequence shown here is derived from an EMBL/GenBank/DDBJ whole genome shotgun (WGS) entry which is preliminary data.</text>
</comment>
<evidence type="ECO:0000259" key="3">
    <source>
        <dbReference type="PROSITE" id="PS50238"/>
    </source>
</evidence>
<feature type="compositionally biased region" description="Gly residues" evidence="2">
    <location>
        <begin position="141"/>
        <end position="150"/>
    </location>
</feature>
<accession>A0A8H4LW45</accession>
<feature type="compositionally biased region" description="Basic and acidic residues" evidence="2">
    <location>
        <begin position="888"/>
        <end position="898"/>
    </location>
</feature>
<feature type="region of interest" description="Disordered" evidence="2">
    <location>
        <begin position="1245"/>
        <end position="1264"/>
    </location>
</feature>
<feature type="compositionally biased region" description="Low complexity" evidence="2">
    <location>
        <begin position="936"/>
        <end position="946"/>
    </location>
</feature>
<feature type="compositionally biased region" description="Basic and acidic residues" evidence="2">
    <location>
        <begin position="994"/>
        <end position="1003"/>
    </location>
</feature>
<feature type="region of interest" description="Disordered" evidence="2">
    <location>
        <begin position="475"/>
        <end position="560"/>
    </location>
</feature>
<name>A0A8H4LW45_9HYPO</name>
<dbReference type="Gene3D" id="1.10.555.10">
    <property type="entry name" value="Rho GTPase activation protein"/>
    <property type="match status" value="1"/>
</dbReference>
<feature type="region of interest" description="Disordered" evidence="2">
    <location>
        <begin position="1"/>
        <end position="26"/>
    </location>
</feature>
<feature type="coiled-coil region" evidence="1">
    <location>
        <begin position="1140"/>
        <end position="1196"/>
    </location>
</feature>
<feature type="region of interest" description="Disordered" evidence="2">
    <location>
        <begin position="130"/>
        <end position="161"/>
    </location>
</feature>
<dbReference type="CDD" id="cd00159">
    <property type="entry name" value="RhoGAP"/>
    <property type="match status" value="1"/>
</dbReference>
<protein>
    <recommendedName>
        <fullName evidence="3">Rho-GAP domain-containing protein</fullName>
    </recommendedName>
</protein>
<proteinExistence type="predicted"/>
<feature type="compositionally biased region" description="Basic and acidic residues" evidence="2">
    <location>
        <begin position="802"/>
        <end position="811"/>
    </location>
</feature>
<dbReference type="Pfam" id="PF00620">
    <property type="entry name" value="RhoGAP"/>
    <property type="match status" value="1"/>
</dbReference>
<feature type="compositionally biased region" description="Polar residues" evidence="2">
    <location>
        <begin position="475"/>
        <end position="487"/>
    </location>
</feature>
<evidence type="ECO:0000256" key="1">
    <source>
        <dbReference type="SAM" id="Coils"/>
    </source>
</evidence>
<evidence type="ECO:0000256" key="2">
    <source>
        <dbReference type="SAM" id="MobiDB-lite"/>
    </source>
</evidence>
<feature type="region of interest" description="Disordered" evidence="2">
    <location>
        <begin position="960"/>
        <end position="1062"/>
    </location>
</feature>
<feature type="region of interest" description="Disordered" evidence="2">
    <location>
        <begin position="1216"/>
        <end position="1240"/>
    </location>
</feature>
<feature type="compositionally biased region" description="Basic and acidic residues" evidence="2">
    <location>
        <begin position="615"/>
        <end position="628"/>
    </location>
</feature>
<feature type="region of interest" description="Disordered" evidence="2">
    <location>
        <begin position="888"/>
        <end position="916"/>
    </location>
</feature>
<evidence type="ECO:0000313" key="5">
    <source>
        <dbReference type="Proteomes" id="UP000557566"/>
    </source>
</evidence>
<feature type="compositionally biased region" description="Basic and acidic residues" evidence="2">
    <location>
        <begin position="1222"/>
        <end position="1235"/>
    </location>
</feature>
<organism evidence="4 5">
    <name type="scientific">Ophiocordyceps sinensis</name>
    <dbReference type="NCBI Taxonomy" id="72228"/>
    <lineage>
        <taxon>Eukaryota</taxon>
        <taxon>Fungi</taxon>
        <taxon>Dikarya</taxon>
        <taxon>Ascomycota</taxon>
        <taxon>Pezizomycotina</taxon>
        <taxon>Sordariomycetes</taxon>
        <taxon>Hypocreomycetidae</taxon>
        <taxon>Hypocreales</taxon>
        <taxon>Ophiocordycipitaceae</taxon>
        <taxon>Ophiocordyceps</taxon>
    </lineage>
</organism>
<feature type="region of interest" description="Disordered" evidence="2">
    <location>
        <begin position="761"/>
        <end position="873"/>
    </location>
</feature>
<dbReference type="Proteomes" id="UP000557566">
    <property type="component" value="Unassembled WGS sequence"/>
</dbReference>
<keyword evidence="1" id="KW-0175">Coiled coil</keyword>
<feature type="compositionally biased region" description="Polar residues" evidence="2">
    <location>
        <begin position="960"/>
        <end position="972"/>
    </location>
</feature>
<reference evidence="4 5" key="1">
    <citation type="journal article" date="2020" name="Genome Biol. Evol.">
        <title>A new high-quality draft genome assembly of the Chinese cordyceps Ophiocordyceps sinensis.</title>
        <authorList>
            <person name="Shu R."/>
            <person name="Zhang J."/>
            <person name="Meng Q."/>
            <person name="Zhang H."/>
            <person name="Zhou G."/>
            <person name="Li M."/>
            <person name="Wu P."/>
            <person name="Zhao Y."/>
            <person name="Chen C."/>
            <person name="Qin Q."/>
        </authorList>
    </citation>
    <scope>NUCLEOTIDE SEQUENCE [LARGE SCALE GENOMIC DNA]</scope>
    <source>
        <strain evidence="4 5">IOZ07</strain>
    </source>
</reference>
<dbReference type="InterPro" id="IPR008936">
    <property type="entry name" value="Rho_GTPase_activation_prot"/>
</dbReference>
<feature type="compositionally biased region" description="Polar residues" evidence="2">
    <location>
        <begin position="827"/>
        <end position="844"/>
    </location>
</feature>
<dbReference type="InterPro" id="IPR000198">
    <property type="entry name" value="RhoGAP_dom"/>
</dbReference>
<evidence type="ECO:0000313" key="4">
    <source>
        <dbReference type="EMBL" id="KAF4506594.1"/>
    </source>
</evidence>
<dbReference type="OrthoDB" id="9994905at2759"/>
<dbReference type="SUPFAM" id="SSF48350">
    <property type="entry name" value="GTPase activation domain, GAP"/>
    <property type="match status" value="1"/>
</dbReference>
<feature type="compositionally biased region" description="Polar residues" evidence="2">
    <location>
        <begin position="901"/>
        <end position="916"/>
    </location>
</feature>
<feature type="region of interest" description="Disordered" evidence="2">
    <location>
        <begin position="599"/>
        <end position="706"/>
    </location>
</feature>
<feature type="compositionally biased region" description="Polar residues" evidence="2">
    <location>
        <begin position="1015"/>
        <end position="1024"/>
    </location>
</feature>
<gene>
    <name evidence="4" type="ORF">G6O67_006662</name>
</gene>
<feature type="compositionally biased region" description="Polar residues" evidence="2">
    <location>
        <begin position="789"/>
        <end position="799"/>
    </location>
</feature>
<dbReference type="SMART" id="SM00324">
    <property type="entry name" value="RhoGAP"/>
    <property type="match status" value="1"/>
</dbReference>
<sequence>MGRTRPLSASKSSQHLRVPHAGPHHRLPTSVSAVSLAFPHSASVHSLLAAAASQVHTSGTWTTSSGEIGLLSDADEVEDRAVFVHEYNRMARKHGVRRLVVDDFTAEQQGDAVRSPWKRGWLHRLLRSGPHRHQPAAQGPTPGGLGGPGGPRQLQPRHQRSVSDLAHMIRSRHEPARLLCIQEMVRLSGKSLLYLPQDYSPCSLVLPTCLRATAQYLAQNTNARGVFRVPGSVRVVSALFDHYCHMESGGDDITRTVRSANLPLHIAYSVHDVASTFKRLLSVLPGGILGSLALFDALVAIHSQLNGEPEFPRTKQTKVRARLIALAIGAIKSQFRRELVCAVLGLLSLIGRVAELTPREDGDGRPLPTTDLMGYHALGIVFGPLLMGDMLDQYTMKLAAPTAGMLLLPLSPQKLLRDRRKAKADLDESGPPTVNRILVANSIAEMLIANWRDVVRQMKALGTHDGRDVSVANLTNPSLRQSASQPFTIRMPQETDATEGTPREAKAKRRGTPEPDTPTSRPRIRRPVSLMRAASHRLLPKMSVNTLSPTKEESLTDDDEVPAYRGAFRLAKKEAAVGGQPPKPTGTMVLVEDEDAEALPHKQHMAASSIVRQSADIEERRQPLRQPKETAQSIPRAHTDTVPPRVSSKPRHEHGSSETTQSYSRGGLTELPSPDHPGGRPGGLQGRFRKARSSNNVGSCDDSENSAGLFYSPRCDTNGHQSGFLSPEERRISRICNALSPHRHGTADFECKAVWSVTEASESKASRNGPPHTSEGNSLDEGAEGSAPNHPSTTPQNYVNGRRTDGARRDSISSTPEHLYPRARVRQQLQWTRSRDAQSSAQSDNESRRDRPSTRGATSISEEGSENADGHAVPHGLDLVKHVEPGQEAKPDARRGDYEQNPPQVTSYEKSPLSSRCRTFRSTGQWRSPIRFLGQSPTQSSSSALSKRGSVRAMAALFKSQGSAEDTATSAGSPAKGKNTDEASFKYGPAGLGTRRDDSDKSAKTCSGGQAAVKNYTSRTSDGNSDTDDGHSTRAVDGGTSSAPSIGGRRWTPAPEAGDQGTILCGRLKPAQSLGTMVPCRAQPPIAQHSNFAQHSNLARPLSTPAAGRPVVDGAPTAFFTPPAMFDVPTRSTTVLYAQVQSLQRNLSAKADEASQLRRQLEAQENAEAGTLSEQLRTAKRDLSMWRERAEAAESRVQVFERFTVRLRGIKAAMSTAQQRLSGRDGDGHDGKHDGALSQPILDQGQASGAKEDGPLQGASPEDAGVVSARMRRCLHGHSSAAAAAHGDGLDAGGPGVSGVDGASCPGGEHRCMDAGAAEVWAAAEELLRLGEL</sequence>
<dbReference type="GO" id="GO:0007165">
    <property type="term" value="P:signal transduction"/>
    <property type="evidence" value="ECO:0007669"/>
    <property type="project" value="InterPro"/>
</dbReference>
<feature type="domain" description="Rho-GAP" evidence="3">
    <location>
        <begin position="193"/>
        <end position="416"/>
    </location>
</feature>
<dbReference type="PROSITE" id="PS50238">
    <property type="entry name" value="RHOGAP"/>
    <property type="match status" value="1"/>
</dbReference>